<dbReference type="AlphaFoldDB" id="A0AAF0QXK8"/>
<feature type="compositionally biased region" description="Polar residues" evidence="1">
    <location>
        <begin position="110"/>
        <end position="123"/>
    </location>
</feature>
<feature type="region of interest" description="Disordered" evidence="1">
    <location>
        <begin position="83"/>
        <end position="123"/>
    </location>
</feature>
<accession>A0AAF0QXK8</accession>
<organism evidence="2 3">
    <name type="scientific">Solanum verrucosum</name>
    <dbReference type="NCBI Taxonomy" id="315347"/>
    <lineage>
        <taxon>Eukaryota</taxon>
        <taxon>Viridiplantae</taxon>
        <taxon>Streptophyta</taxon>
        <taxon>Embryophyta</taxon>
        <taxon>Tracheophyta</taxon>
        <taxon>Spermatophyta</taxon>
        <taxon>Magnoliopsida</taxon>
        <taxon>eudicotyledons</taxon>
        <taxon>Gunneridae</taxon>
        <taxon>Pentapetalae</taxon>
        <taxon>asterids</taxon>
        <taxon>lamiids</taxon>
        <taxon>Solanales</taxon>
        <taxon>Solanaceae</taxon>
        <taxon>Solanoideae</taxon>
        <taxon>Solaneae</taxon>
        <taxon>Solanum</taxon>
    </lineage>
</organism>
<dbReference type="Proteomes" id="UP001234989">
    <property type="component" value="Chromosome 5"/>
</dbReference>
<evidence type="ECO:0000313" key="3">
    <source>
        <dbReference type="Proteomes" id="UP001234989"/>
    </source>
</evidence>
<gene>
    <name evidence="2" type="ORF">MTR67_022290</name>
</gene>
<evidence type="ECO:0000256" key="1">
    <source>
        <dbReference type="SAM" id="MobiDB-lite"/>
    </source>
</evidence>
<name>A0AAF0QXK8_SOLVR</name>
<evidence type="ECO:0000313" key="2">
    <source>
        <dbReference type="EMBL" id="WMV28905.1"/>
    </source>
</evidence>
<protein>
    <submittedName>
        <fullName evidence="2">Uncharacterized protein</fullName>
    </submittedName>
</protein>
<feature type="compositionally biased region" description="Basic and acidic residues" evidence="1">
    <location>
        <begin position="170"/>
        <end position="184"/>
    </location>
</feature>
<sequence length="205" mass="23238">MTRLAENEDKVRHWKTEYNPQCMKLYSDYRAITHGCTVNFNGDYGYEVSGSKEAYLLTYKHKMQPVRGIQFWNVDPAHAMEPPDMIKTIGRPQKKRDRTTNEARKRKGEWSSSRKGSIMTCSNCGEQNHNARGCYKAKGAEQISKKGKGKEKISETSAGTQQSGHASRSNHYEPEFDPILRPKTISEADTLLAMRNSRMTPSDGG</sequence>
<feature type="compositionally biased region" description="Polar residues" evidence="1">
    <location>
        <begin position="156"/>
        <end position="169"/>
    </location>
</feature>
<dbReference type="EMBL" id="CP133616">
    <property type="protein sequence ID" value="WMV28905.1"/>
    <property type="molecule type" value="Genomic_DNA"/>
</dbReference>
<proteinExistence type="predicted"/>
<reference evidence="2" key="1">
    <citation type="submission" date="2023-08" db="EMBL/GenBank/DDBJ databases">
        <title>A de novo genome assembly of Solanum verrucosum Schlechtendal, a Mexican diploid species geographically isolated from the other diploid A-genome species in potato relatives.</title>
        <authorList>
            <person name="Hosaka K."/>
        </authorList>
    </citation>
    <scope>NUCLEOTIDE SEQUENCE</scope>
    <source>
        <tissue evidence="2">Young leaves</tissue>
    </source>
</reference>
<feature type="region of interest" description="Disordered" evidence="1">
    <location>
        <begin position="140"/>
        <end position="184"/>
    </location>
</feature>
<keyword evidence="3" id="KW-1185">Reference proteome</keyword>